<feature type="transmembrane region" description="Helical" evidence="6">
    <location>
        <begin position="195"/>
        <end position="212"/>
    </location>
</feature>
<accession>A0A9P0VZY9</accession>
<proteinExistence type="predicted"/>
<dbReference type="Pfam" id="PF04547">
    <property type="entry name" value="Anoctamin"/>
    <property type="match status" value="1"/>
</dbReference>
<feature type="compositionally biased region" description="Low complexity" evidence="5">
    <location>
        <begin position="831"/>
        <end position="853"/>
    </location>
</feature>
<feature type="transmembrane region" description="Helical" evidence="6">
    <location>
        <begin position="321"/>
        <end position="341"/>
    </location>
</feature>
<evidence type="ECO:0000256" key="5">
    <source>
        <dbReference type="SAM" id="MobiDB-lite"/>
    </source>
</evidence>
<keyword evidence="3 6" id="KW-1133">Transmembrane helix</keyword>
<keyword evidence="4 6" id="KW-0472">Membrane</keyword>
<comment type="subcellular location">
    <subcellularLocation>
        <location evidence="1">Membrane</location>
        <topology evidence="1">Multi-pass membrane protein</topology>
    </subcellularLocation>
</comment>
<gene>
    <name evidence="9" type="ORF">CLIB1423_16S02696</name>
</gene>
<evidence type="ECO:0008006" key="11">
    <source>
        <dbReference type="Google" id="ProtNLM"/>
    </source>
</evidence>
<dbReference type="GO" id="GO:0016020">
    <property type="term" value="C:membrane"/>
    <property type="evidence" value="ECO:0007669"/>
    <property type="project" value="UniProtKB-SubCell"/>
</dbReference>
<feature type="compositionally biased region" description="Polar residues" evidence="5">
    <location>
        <begin position="768"/>
        <end position="777"/>
    </location>
</feature>
<feature type="compositionally biased region" description="Pro residues" evidence="5">
    <location>
        <begin position="819"/>
        <end position="830"/>
    </location>
</feature>
<feature type="transmembrane region" description="Helical" evidence="6">
    <location>
        <begin position="369"/>
        <end position="390"/>
    </location>
</feature>
<dbReference type="EMBL" id="CAKXYY010000016">
    <property type="protein sequence ID" value="CAH2354439.1"/>
    <property type="molecule type" value="Genomic_DNA"/>
</dbReference>
<dbReference type="PANTHER" id="PTHR12308:SF73">
    <property type="entry name" value="ANOCTAMIN"/>
    <property type="match status" value="1"/>
</dbReference>
<evidence type="ECO:0000313" key="9">
    <source>
        <dbReference type="EMBL" id="CAH2354439.1"/>
    </source>
</evidence>
<evidence type="ECO:0000259" key="8">
    <source>
        <dbReference type="Pfam" id="PF20877"/>
    </source>
</evidence>
<keyword evidence="10" id="KW-1185">Reference proteome</keyword>
<feature type="region of interest" description="Disordered" evidence="5">
    <location>
        <begin position="863"/>
        <end position="882"/>
    </location>
</feature>
<feature type="compositionally biased region" description="Basic and acidic residues" evidence="5">
    <location>
        <begin position="756"/>
        <end position="767"/>
    </location>
</feature>
<dbReference type="Proteomes" id="UP000837801">
    <property type="component" value="Unassembled WGS sequence"/>
</dbReference>
<dbReference type="AlphaFoldDB" id="A0A9P0VZY9"/>
<dbReference type="GO" id="GO:0032541">
    <property type="term" value="C:cortical endoplasmic reticulum"/>
    <property type="evidence" value="ECO:0007669"/>
    <property type="project" value="TreeGrafter"/>
</dbReference>
<dbReference type="InterPro" id="IPR049456">
    <property type="entry name" value="Anoctamin_N_fung"/>
</dbReference>
<evidence type="ECO:0000313" key="10">
    <source>
        <dbReference type="Proteomes" id="UP000837801"/>
    </source>
</evidence>
<dbReference type="InterPro" id="IPR049452">
    <property type="entry name" value="Anoctamin_TM"/>
</dbReference>
<dbReference type="PANTHER" id="PTHR12308">
    <property type="entry name" value="ANOCTAMIN"/>
    <property type="match status" value="1"/>
</dbReference>
<feature type="region of interest" description="Disordered" evidence="5">
    <location>
        <begin position="800"/>
        <end position="855"/>
    </location>
</feature>
<feature type="transmembrane region" description="Helical" evidence="6">
    <location>
        <begin position="218"/>
        <end position="237"/>
    </location>
</feature>
<feature type="domain" description="Anoctamin alpha-beta plait" evidence="8">
    <location>
        <begin position="27"/>
        <end position="132"/>
    </location>
</feature>
<evidence type="ECO:0000256" key="3">
    <source>
        <dbReference type="ARBA" id="ARBA00022989"/>
    </source>
</evidence>
<keyword evidence="2 6" id="KW-0812">Transmembrane</keyword>
<dbReference type="OrthoDB" id="296386at2759"/>
<evidence type="ECO:0000256" key="2">
    <source>
        <dbReference type="ARBA" id="ARBA00022692"/>
    </source>
</evidence>
<dbReference type="InterPro" id="IPR007632">
    <property type="entry name" value="Anoctamin"/>
</dbReference>
<feature type="region of interest" description="Disordered" evidence="5">
    <location>
        <begin position="756"/>
        <end position="782"/>
    </location>
</feature>
<evidence type="ECO:0000256" key="6">
    <source>
        <dbReference type="SAM" id="Phobius"/>
    </source>
</evidence>
<feature type="transmembrane region" description="Helical" evidence="6">
    <location>
        <begin position="283"/>
        <end position="309"/>
    </location>
</feature>
<feature type="compositionally biased region" description="Basic and acidic residues" evidence="5">
    <location>
        <begin position="865"/>
        <end position="878"/>
    </location>
</feature>
<protein>
    <recommendedName>
        <fullName evidence="11">Ist2p</fullName>
    </recommendedName>
</protein>
<evidence type="ECO:0000256" key="4">
    <source>
        <dbReference type="ARBA" id="ARBA00023136"/>
    </source>
</evidence>
<name>A0A9P0VZY9_9ASCO</name>
<sequence length="917" mass="102606">MTGIAKRASGISKSSSAAASKPIQALDPDFVISIAYPIEKDSGVAKKNLEIILDSLYHHGFFAQVRPQDATNLLIFVKLGSSAYSEAVAKDSMRDYEFGVTSPSTSAAPPDRLRIVYQVLTHPESIGGADIEGYKFVNSVIPVNSSLGSSSTPTTSATVVTKHSAVEIFKSNASIDSIKNVFGTKVAFYFEFLKYYIAWLTIIASFGVVSTLKSRNRFSMTYTFLNLLWGILFISFWNRREKYLSNSWGVENSSLVEKNILKSSISTIPTLSNADGIRFLKQFAFVPIALLFVATLVTYQLGCFVLEIFLSEIYDGPGKSLLTLLPTVLISVFVPILTIIYNKVSDAHVAWENHDNRYSKKNSNIIKQFALNFLTGYMPLLITSFVYLPFAHLIKPNLGDIELSITSTMENAFGPHHGGRLHRYFAKLKKQEDFKYNQERLNGQFFYFIVTNQVIQLVLKYGLPFIIKFVMKIVNEKILKKDVEEKVVFQDRDDESEFLESVRESLKLPEYNVDDDFRSLILQYGYLIIFGPVWSLAPLVSIIFNVATSKLDLFKLQSGKYFRPPVPARSDSIHPWKYALFCLTWIGSIVSPIITQFYRHGTTPPLPLTESDGPLDAIKASVDDAMGIDGESQPGHRGPHRGRKHKKGPKKNFFEQACVNGSCSSFISLFFLSEHLFFLSYFVIAKFSQLYKSDIELKNDSTATDTKLRREFYSSKQRSKKNDEKLLAEPGVHEGLWEQYGLDNALKQADELKLREKESADSEKDEFQFSNSASSKEALNKVKDDDDSVIQVRDGRGGYSYATIDNNKHFEPPVSVSTPKPPQHQPPAVPTVPQSASSQKSGSEQSEGISSSSTDAAIYQSFVESAERKSTDLSESKADTTVNTADEEIGSADVKIGRKKSALKKLLSKKKQLTRED</sequence>
<organism evidence="9 10">
    <name type="scientific">[Candida] railenensis</name>
    <dbReference type="NCBI Taxonomy" id="45579"/>
    <lineage>
        <taxon>Eukaryota</taxon>
        <taxon>Fungi</taxon>
        <taxon>Dikarya</taxon>
        <taxon>Ascomycota</taxon>
        <taxon>Saccharomycotina</taxon>
        <taxon>Pichiomycetes</taxon>
        <taxon>Debaryomycetaceae</taxon>
        <taxon>Kurtzmaniella</taxon>
    </lineage>
</organism>
<dbReference type="GO" id="GO:0005254">
    <property type="term" value="F:chloride channel activity"/>
    <property type="evidence" value="ECO:0007669"/>
    <property type="project" value="TreeGrafter"/>
</dbReference>
<reference evidence="9" key="1">
    <citation type="submission" date="2022-03" db="EMBL/GenBank/DDBJ databases">
        <authorList>
            <person name="Legras J.-L."/>
            <person name="Devillers H."/>
            <person name="Grondin C."/>
        </authorList>
    </citation>
    <scope>NUCLEOTIDE SEQUENCE</scope>
    <source>
        <strain evidence="9">CLIB 1423</strain>
    </source>
</reference>
<feature type="transmembrane region" description="Helical" evidence="6">
    <location>
        <begin position="524"/>
        <end position="547"/>
    </location>
</feature>
<evidence type="ECO:0000256" key="1">
    <source>
        <dbReference type="ARBA" id="ARBA00004141"/>
    </source>
</evidence>
<evidence type="ECO:0000259" key="7">
    <source>
        <dbReference type="Pfam" id="PF04547"/>
    </source>
</evidence>
<dbReference type="Pfam" id="PF20877">
    <property type="entry name" value="Anoctamin_N"/>
    <property type="match status" value="1"/>
</dbReference>
<comment type="caution">
    <text evidence="9">The sequence shown here is derived from an EMBL/GenBank/DDBJ whole genome shotgun (WGS) entry which is preliminary data.</text>
</comment>
<feature type="domain" description="Anoctamin transmembrane" evidence="7">
    <location>
        <begin position="178"/>
        <end position="694"/>
    </location>
</feature>